<dbReference type="InterPro" id="IPR011047">
    <property type="entry name" value="Quinoprotein_ADH-like_sf"/>
</dbReference>
<dbReference type="GO" id="GO:0016491">
    <property type="term" value="F:oxidoreductase activity"/>
    <property type="evidence" value="ECO:0007669"/>
    <property type="project" value="UniProtKB-KW"/>
</dbReference>
<accession>A0A381XY07</accession>
<dbReference type="SUPFAM" id="SSF50998">
    <property type="entry name" value="Quinoprotein alcohol dehydrogenase-like"/>
    <property type="match status" value="1"/>
</dbReference>
<dbReference type="SMART" id="SM00564">
    <property type="entry name" value="PQQ"/>
    <property type="match status" value="6"/>
</dbReference>
<dbReference type="InterPro" id="IPR002372">
    <property type="entry name" value="PQQ_rpt_dom"/>
</dbReference>
<dbReference type="EMBL" id="UINC01016702">
    <property type="protein sequence ID" value="SVA69342.1"/>
    <property type="molecule type" value="Genomic_DNA"/>
</dbReference>
<dbReference type="Pfam" id="PF01011">
    <property type="entry name" value="PQQ"/>
    <property type="match status" value="1"/>
</dbReference>
<comment type="similarity">
    <text evidence="2">Belongs to the bacterial PQQ dehydrogenase family.</text>
</comment>
<dbReference type="PANTHER" id="PTHR32303">
    <property type="entry name" value="QUINOPROTEIN ALCOHOL DEHYDROGENASE (CYTOCHROME C)"/>
    <property type="match status" value="1"/>
</dbReference>
<dbReference type="Gene3D" id="2.140.10.10">
    <property type="entry name" value="Quinoprotein alcohol dehydrogenase-like superfamily"/>
    <property type="match status" value="2"/>
</dbReference>
<evidence type="ECO:0000256" key="2">
    <source>
        <dbReference type="ARBA" id="ARBA00008156"/>
    </source>
</evidence>
<evidence type="ECO:0000256" key="3">
    <source>
        <dbReference type="ARBA" id="ARBA00023002"/>
    </source>
</evidence>
<dbReference type="InterPro" id="IPR018391">
    <property type="entry name" value="PQQ_b-propeller_rpt"/>
</dbReference>
<protein>
    <recommendedName>
        <fullName evidence="4">Pyrrolo-quinoline quinone repeat domain-containing protein</fullName>
    </recommendedName>
</protein>
<comment type="cofactor">
    <cofactor evidence="1">
        <name>pyrroloquinoline quinone</name>
        <dbReference type="ChEBI" id="CHEBI:58442"/>
    </cofactor>
</comment>
<organism evidence="5">
    <name type="scientific">marine metagenome</name>
    <dbReference type="NCBI Taxonomy" id="408172"/>
    <lineage>
        <taxon>unclassified sequences</taxon>
        <taxon>metagenomes</taxon>
        <taxon>ecological metagenomes</taxon>
    </lineage>
</organism>
<evidence type="ECO:0000259" key="4">
    <source>
        <dbReference type="Pfam" id="PF01011"/>
    </source>
</evidence>
<feature type="domain" description="Pyrrolo-quinoline quinone repeat" evidence="4">
    <location>
        <begin position="31"/>
        <end position="621"/>
    </location>
</feature>
<dbReference type="PANTHER" id="PTHR32303:SF4">
    <property type="entry name" value="QUINOPROTEIN GLUCOSE DEHYDROGENASE"/>
    <property type="match status" value="1"/>
</dbReference>
<reference evidence="5" key="1">
    <citation type="submission" date="2018-05" db="EMBL/GenBank/DDBJ databases">
        <authorList>
            <person name="Lanie J.A."/>
            <person name="Ng W.-L."/>
            <person name="Kazmierczak K.M."/>
            <person name="Andrzejewski T.M."/>
            <person name="Davidsen T.M."/>
            <person name="Wayne K.J."/>
            <person name="Tettelin H."/>
            <person name="Glass J.I."/>
            <person name="Rusch D."/>
            <person name="Podicherti R."/>
            <person name="Tsui H.-C.T."/>
            <person name="Winkler M.E."/>
        </authorList>
    </citation>
    <scope>NUCLEOTIDE SEQUENCE</scope>
</reference>
<proteinExistence type="inferred from homology"/>
<evidence type="ECO:0000256" key="1">
    <source>
        <dbReference type="ARBA" id="ARBA00001931"/>
    </source>
</evidence>
<feature type="non-terminal residue" evidence="5">
    <location>
        <position position="621"/>
    </location>
</feature>
<name>A0A381XY07_9ZZZZ</name>
<evidence type="ECO:0000313" key="5">
    <source>
        <dbReference type="EMBL" id="SVA69342.1"/>
    </source>
</evidence>
<keyword evidence="3" id="KW-0560">Oxidoreductase</keyword>
<dbReference type="AlphaFoldDB" id="A0A381XY07"/>
<sequence>MIIITIGVLVTSCTSNGDSESWKQPLNPEDWPHYARDLASTKYSPLEQIGHENVNQLEIVWKWESADYDLLEQYPDLQINNNFQTTPIKIDDRLYTTTSLGQAVALNPRNGEVLWTYNPYLLEDRIPAGRTNRGLSYWRNGADERILLGSGEYLIALDAQTGKLVQDFGTEGRVHLAQDIDDRVTRYRWASVPLVVRDVVIVGSQALAETRNWQRSPPGYVRGFDVRTGDLRWRFNPIPQAGEPGNETWADSSWAYTGHGNVWTLMTGDAETGTVFLPLKTTTNDWYGGHRKGANLYGESLVALNSETGEIRWHYQTVHHGLWDYDLPAAPNLVDVRIDGQEIEAVAQVTKQAFIFFFNRETGEPIWPIEERPVLPSDVPGEQAAGTQPFPTWPTPFDLQGITEEDLIDFTPELRNEAIEILSDFVYGPMYTPPTVRDENLPSRMGTVMMPGWVGGANWGGAAVDPETGIIYIPSVTSPNVAALEPPDPEISDFNFVRGLPREVSMPQGLPILKPPYGRITAIDLNTGDHVWMKPNGPGPLDHPLLKNIDLPWLGQRGRPAPLLTKTLLFLGEGSEGALSILPIAGGPAFRAWDKQTGEVIWEVELEAGTSGAPMTYMVDG</sequence>
<gene>
    <name evidence="5" type="ORF">METZ01_LOCUS122196</name>
</gene>